<accession>A0A194S993</accession>
<keyword evidence="3" id="KW-0964">Secreted</keyword>
<feature type="signal peptide" evidence="6">
    <location>
        <begin position="1"/>
        <end position="17"/>
    </location>
</feature>
<dbReference type="PANTHER" id="PTHR13234">
    <property type="entry name" value="GAMMA-INTERFERON INDUCIBLE LYSOSOMAL THIOL REDUCTASE GILT"/>
    <property type="match status" value="1"/>
</dbReference>
<evidence type="ECO:0000256" key="6">
    <source>
        <dbReference type="SAM" id="SignalP"/>
    </source>
</evidence>
<evidence type="ECO:0000313" key="7">
    <source>
        <dbReference type="EMBL" id="KPV77154.1"/>
    </source>
</evidence>
<dbReference type="GO" id="GO:0005576">
    <property type="term" value="C:extracellular region"/>
    <property type="evidence" value="ECO:0007669"/>
    <property type="project" value="UniProtKB-SubCell"/>
</dbReference>
<dbReference type="Pfam" id="PF03227">
    <property type="entry name" value="GILT"/>
    <property type="match status" value="1"/>
</dbReference>
<evidence type="ECO:0000256" key="2">
    <source>
        <dbReference type="ARBA" id="ARBA00005679"/>
    </source>
</evidence>
<dbReference type="STRING" id="578459.A0A194S993"/>
<keyword evidence="5" id="KW-0325">Glycoprotein</keyword>
<evidence type="ECO:0000256" key="5">
    <source>
        <dbReference type="ARBA" id="ARBA00023180"/>
    </source>
</evidence>
<dbReference type="PANTHER" id="PTHR13234:SF8">
    <property type="entry name" value="GAMMA-INTERFERON-INDUCIBLE LYSOSOMAL THIOL REDUCTASE"/>
    <property type="match status" value="1"/>
</dbReference>
<protein>
    <submittedName>
        <fullName evidence="7">Uncharacterized protein</fullName>
    </submittedName>
</protein>
<evidence type="ECO:0000313" key="8">
    <source>
        <dbReference type="Proteomes" id="UP000053890"/>
    </source>
</evidence>
<dbReference type="OMA" id="GPTECIG"/>
<dbReference type="GO" id="GO:0016671">
    <property type="term" value="F:oxidoreductase activity, acting on a sulfur group of donors, disulfide as acceptor"/>
    <property type="evidence" value="ECO:0007669"/>
    <property type="project" value="InterPro"/>
</dbReference>
<comment type="subcellular location">
    <subcellularLocation>
        <location evidence="1">Secreted</location>
    </subcellularLocation>
</comment>
<keyword evidence="4 6" id="KW-0732">Signal</keyword>
<reference evidence="7 8" key="1">
    <citation type="journal article" date="2015" name="Front. Microbiol.">
        <title>Genome sequence of the plant growth promoting endophytic yeast Rhodotorula graminis WP1.</title>
        <authorList>
            <person name="Firrincieli A."/>
            <person name="Otillar R."/>
            <person name="Salamov A."/>
            <person name="Schmutz J."/>
            <person name="Khan Z."/>
            <person name="Redman R.S."/>
            <person name="Fleck N.D."/>
            <person name="Lindquist E."/>
            <person name="Grigoriev I.V."/>
            <person name="Doty S.L."/>
        </authorList>
    </citation>
    <scope>NUCLEOTIDE SEQUENCE [LARGE SCALE GENOMIC DNA]</scope>
    <source>
        <strain evidence="7 8">WP1</strain>
    </source>
</reference>
<dbReference type="AlphaFoldDB" id="A0A194S993"/>
<name>A0A194S993_RHOGW</name>
<dbReference type="Proteomes" id="UP000053890">
    <property type="component" value="Unassembled WGS sequence"/>
</dbReference>
<evidence type="ECO:0000256" key="1">
    <source>
        <dbReference type="ARBA" id="ARBA00004613"/>
    </source>
</evidence>
<gene>
    <name evidence="7" type="ORF">RHOBADRAFT_52101</name>
</gene>
<dbReference type="EMBL" id="KQ474075">
    <property type="protein sequence ID" value="KPV77154.1"/>
    <property type="molecule type" value="Genomic_DNA"/>
</dbReference>
<dbReference type="InterPro" id="IPR004911">
    <property type="entry name" value="Interferon-induced_GILT"/>
</dbReference>
<organism evidence="7 8">
    <name type="scientific">Rhodotorula graminis (strain WP1)</name>
    <dbReference type="NCBI Taxonomy" id="578459"/>
    <lineage>
        <taxon>Eukaryota</taxon>
        <taxon>Fungi</taxon>
        <taxon>Dikarya</taxon>
        <taxon>Basidiomycota</taxon>
        <taxon>Pucciniomycotina</taxon>
        <taxon>Microbotryomycetes</taxon>
        <taxon>Sporidiobolales</taxon>
        <taxon>Sporidiobolaceae</taxon>
        <taxon>Rhodotorula</taxon>
    </lineage>
</organism>
<keyword evidence="8" id="KW-1185">Reference proteome</keyword>
<proteinExistence type="inferred from homology"/>
<feature type="chain" id="PRO_5008265539" evidence="6">
    <location>
        <begin position="18"/>
        <end position="269"/>
    </location>
</feature>
<dbReference type="RefSeq" id="XP_018273203.1">
    <property type="nucleotide sequence ID" value="XM_018416170.1"/>
</dbReference>
<sequence length="269" mass="29224">MLAPTLALVALSASTLASPLQLPFLSPSSSPTSALVNSTSKPVHVALGVMSRCPDASLCETVWDRVLEERLPTKFGSGVVADLVDMELVFIAHEDSSAPYGATCMHGELECKGNVQQLCAARHWRAGSEGRKKKGVDGEAEATLAREKRAWEDSWNFVQCMNYGETSRIGSDAAAKRCASVVGREWTDTLASCVEGKEGRRLLVDSLERAERLAVKSSCTILIEDKPICIHDGSWKQCPGGHDVRDFAREVRDTFERLNSERGVGADDE</sequence>
<evidence type="ECO:0000256" key="3">
    <source>
        <dbReference type="ARBA" id="ARBA00022525"/>
    </source>
</evidence>
<dbReference type="GeneID" id="28976618"/>
<comment type="similarity">
    <text evidence="2">Belongs to the GILT family.</text>
</comment>
<dbReference type="OrthoDB" id="958254at2759"/>
<evidence type="ECO:0000256" key="4">
    <source>
        <dbReference type="ARBA" id="ARBA00022729"/>
    </source>
</evidence>